<dbReference type="Gene3D" id="3.40.50.720">
    <property type="entry name" value="NAD(P)-binding Rossmann-like Domain"/>
    <property type="match status" value="1"/>
</dbReference>
<dbReference type="EMBL" id="CP138335">
    <property type="protein sequence ID" value="XBW08419.1"/>
    <property type="molecule type" value="Genomic_DNA"/>
</dbReference>
<dbReference type="KEGG" id="sapp:SAC06_02365"/>
<dbReference type="Pfam" id="PF13561">
    <property type="entry name" value="adh_short_C2"/>
    <property type="match status" value="1"/>
</dbReference>
<dbReference type="InterPro" id="IPR036291">
    <property type="entry name" value="NAD(P)-bd_dom_sf"/>
</dbReference>
<dbReference type="InterPro" id="IPR002347">
    <property type="entry name" value="SDR_fam"/>
</dbReference>
<sequence>MGVYVVTGSASGMGRSTAEQLRWEGHRVIGVDLHRAEVQADLSTVEGRQRAIDEILASCNGRLDGAVLAAGLGPIPGNERLIASVNFLGVVELLEGMHDVLAAAGNAKVVIFSSNSTTTIPGIPKEVVDAFYRRDIDQALEIAAQAGPQMAPNFIYAGSKTAITHWMRTIGVTEDWAGQGIRVNALAPGAIRTPLIEKQLADPKLAPAIKAFPVPVREFGKPEEVAQWAIFMLSPAANFLCGSVIFLDGGTDAYFRADSWPKAMGMDELPLYQQKMEEFARGGEVK</sequence>
<dbReference type="PRINTS" id="PR00081">
    <property type="entry name" value="GDHRDH"/>
</dbReference>
<proteinExistence type="inferred from homology"/>
<comment type="similarity">
    <text evidence="1">Belongs to the short-chain dehydrogenases/reductases (SDR) family.</text>
</comment>
<dbReference type="AlphaFoldDB" id="A0AAU7V8U4"/>
<dbReference type="SUPFAM" id="SSF51735">
    <property type="entry name" value="NAD(P)-binding Rossmann-fold domains"/>
    <property type="match status" value="1"/>
</dbReference>
<dbReference type="PANTHER" id="PTHR24321">
    <property type="entry name" value="DEHYDROGENASES, SHORT CHAIN"/>
    <property type="match status" value="1"/>
</dbReference>
<dbReference type="RefSeq" id="WP_350258618.1">
    <property type="nucleotide sequence ID" value="NZ_CP138335.1"/>
</dbReference>
<evidence type="ECO:0000256" key="2">
    <source>
        <dbReference type="ARBA" id="ARBA00023002"/>
    </source>
</evidence>
<protein>
    <submittedName>
        <fullName evidence="3">SDR family oxidoreductase</fullName>
    </submittedName>
</protein>
<dbReference type="PROSITE" id="PS00061">
    <property type="entry name" value="ADH_SHORT"/>
    <property type="match status" value="1"/>
</dbReference>
<accession>A0AAU7V8U4</accession>
<keyword evidence="2" id="KW-0560">Oxidoreductase</keyword>
<name>A0AAU7V8U4_9ACTO</name>
<dbReference type="PANTHER" id="PTHR24321:SF8">
    <property type="entry name" value="ESTRADIOL 17-BETA-DEHYDROGENASE 8-RELATED"/>
    <property type="match status" value="1"/>
</dbReference>
<organism evidence="3">
    <name type="scientific">Scrofimicrobium appendicitidis</name>
    <dbReference type="NCBI Taxonomy" id="3079930"/>
    <lineage>
        <taxon>Bacteria</taxon>
        <taxon>Bacillati</taxon>
        <taxon>Actinomycetota</taxon>
        <taxon>Actinomycetes</taxon>
        <taxon>Actinomycetales</taxon>
        <taxon>Actinomycetaceae</taxon>
        <taxon>Scrofimicrobium</taxon>
    </lineage>
</organism>
<dbReference type="InterPro" id="IPR020904">
    <property type="entry name" value="Sc_DH/Rdtase_CS"/>
</dbReference>
<evidence type="ECO:0000256" key="1">
    <source>
        <dbReference type="ARBA" id="ARBA00006484"/>
    </source>
</evidence>
<gene>
    <name evidence="3" type="ORF">SAC06_02365</name>
</gene>
<evidence type="ECO:0000313" key="3">
    <source>
        <dbReference type="EMBL" id="XBW08419.1"/>
    </source>
</evidence>
<reference evidence="3" key="1">
    <citation type="submission" date="2023-11" db="EMBL/GenBank/DDBJ databases">
        <title>Scrofimicrobium hongkongense sp. nov., isolated from a patient with peritonitis.</title>
        <authorList>
            <person name="Lao H.Y."/>
            <person name="Wong A.Y.P."/>
            <person name="Ng T.L."/>
            <person name="Wong R.Y.L."/>
            <person name="Yau M.C.Y."/>
            <person name="Lam J.Y.W."/>
            <person name="Siu G.K.H."/>
        </authorList>
    </citation>
    <scope>NUCLEOTIDE SEQUENCE</scope>
    <source>
        <strain evidence="3">R131</strain>
    </source>
</reference>
<dbReference type="GO" id="GO:0016491">
    <property type="term" value="F:oxidoreductase activity"/>
    <property type="evidence" value="ECO:0007669"/>
    <property type="project" value="UniProtKB-KW"/>
</dbReference>